<organism evidence="1">
    <name type="scientific">Rhizopus microsporus var. microsporus</name>
    <dbReference type="NCBI Taxonomy" id="86635"/>
    <lineage>
        <taxon>Eukaryota</taxon>
        <taxon>Fungi</taxon>
        <taxon>Fungi incertae sedis</taxon>
        <taxon>Mucoromycota</taxon>
        <taxon>Mucoromycotina</taxon>
        <taxon>Mucoromycetes</taxon>
        <taxon>Mucorales</taxon>
        <taxon>Mucorineae</taxon>
        <taxon>Rhizopodaceae</taxon>
        <taxon>Rhizopus</taxon>
    </lineage>
</organism>
<dbReference type="EMBL" id="KV922103">
    <property type="protein sequence ID" value="ORE01738.1"/>
    <property type="molecule type" value="Genomic_DNA"/>
</dbReference>
<accession>A0A1X0QPR1</accession>
<name>A0A1X0QPR1_RHIZD</name>
<sequence length="110" mass="12625">SKPNDENKAYLVNFFDENLSAIIQDAVEDLTKSFESLEIKKSRVVGSMKEKCNLSVKVVTCHLMVRNSNTTLEACIQFVEEWLQKGMLYIQNCVFLDKSGFDINMRHSRA</sequence>
<dbReference type="VEuPathDB" id="FungiDB:BCV72DRAFT_320433"/>
<dbReference type="Proteomes" id="UP000242414">
    <property type="component" value="Unassembled WGS sequence"/>
</dbReference>
<evidence type="ECO:0000313" key="1">
    <source>
        <dbReference type="EMBL" id="ORE01738.1"/>
    </source>
</evidence>
<reference evidence="1" key="1">
    <citation type="journal article" date="2016" name="Proc. Natl. Acad. Sci. U.S.A.">
        <title>Lipid metabolic changes in an early divergent fungus govern the establishment of a mutualistic symbiosis with endobacteria.</title>
        <authorList>
            <person name="Lastovetsky O.A."/>
            <person name="Gaspar M.L."/>
            <person name="Mondo S.J."/>
            <person name="LaButti K.M."/>
            <person name="Sandor L."/>
            <person name="Grigoriev I.V."/>
            <person name="Henry S.A."/>
            <person name="Pawlowska T.E."/>
        </authorList>
    </citation>
    <scope>NUCLEOTIDE SEQUENCE [LARGE SCALE GENOMIC DNA]</scope>
    <source>
        <strain evidence="1">ATCC 52814</strain>
    </source>
</reference>
<dbReference type="OrthoDB" id="2289193at2759"/>
<dbReference type="AlphaFoldDB" id="A0A1X0QPR1"/>
<protein>
    <submittedName>
        <fullName evidence="1">Uncharacterized protein</fullName>
    </submittedName>
</protein>
<feature type="non-terminal residue" evidence="1">
    <location>
        <position position="1"/>
    </location>
</feature>
<proteinExistence type="predicted"/>
<gene>
    <name evidence="1" type="ORF">BCV72DRAFT_320433</name>
</gene>